<dbReference type="Gene3D" id="3.20.20.70">
    <property type="entry name" value="Aldolase class I"/>
    <property type="match status" value="1"/>
</dbReference>
<evidence type="ECO:0000256" key="2">
    <source>
        <dbReference type="ARBA" id="ARBA00022679"/>
    </source>
</evidence>
<protein>
    <recommendedName>
        <fullName evidence="9">Thiamine-phosphate synthase</fullName>
        <shortName evidence="9">TP synthase</shortName>
        <shortName evidence="9">TPS</shortName>
        <ecNumber evidence="9">2.5.1.3</ecNumber>
    </recommendedName>
    <alternativeName>
        <fullName evidence="9">Thiamine-phosphate pyrophosphorylase</fullName>
        <shortName evidence="9">TMP pyrophosphorylase</shortName>
        <shortName evidence="9">TMP-PPase</shortName>
    </alternativeName>
</protein>
<comment type="catalytic activity">
    <reaction evidence="8 9 10">
        <text>2-[(2R,5Z)-2-carboxy-4-methylthiazol-5(2H)-ylidene]ethyl phosphate + 4-amino-2-methyl-5-(diphosphooxymethyl)pyrimidine + 2 H(+) = thiamine phosphate + CO2 + diphosphate</text>
        <dbReference type="Rhea" id="RHEA:47844"/>
        <dbReference type="ChEBI" id="CHEBI:15378"/>
        <dbReference type="ChEBI" id="CHEBI:16526"/>
        <dbReference type="ChEBI" id="CHEBI:33019"/>
        <dbReference type="ChEBI" id="CHEBI:37575"/>
        <dbReference type="ChEBI" id="CHEBI:57841"/>
        <dbReference type="ChEBI" id="CHEBI:62899"/>
        <dbReference type="EC" id="2.5.1.3"/>
    </reaction>
</comment>
<dbReference type="PANTHER" id="PTHR20857:SF15">
    <property type="entry name" value="THIAMINE-PHOSPHATE SYNTHASE"/>
    <property type="match status" value="1"/>
</dbReference>
<feature type="binding site" evidence="9">
    <location>
        <begin position="38"/>
        <end position="42"/>
    </location>
    <ligand>
        <name>4-amino-2-methyl-5-(diphosphooxymethyl)pyrimidine</name>
        <dbReference type="ChEBI" id="CHEBI:57841"/>
    </ligand>
</feature>
<dbReference type="EMBL" id="BMFF01000003">
    <property type="protein sequence ID" value="GGC99814.1"/>
    <property type="molecule type" value="Genomic_DNA"/>
</dbReference>
<comment type="caution">
    <text evidence="13">The sequence shown here is derived from an EMBL/GenBank/DDBJ whole genome shotgun (WGS) entry which is preliminary data.</text>
</comment>
<evidence type="ECO:0000256" key="3">
    <source>
        <dbReference type="ARBA" id="ARBA00022723"/>
    </source>
</evidence>
<keyword evidence="14" id="KW-1185">Reference proteome</keyword>
<feature type="binding site" evidence="9">
    <location>
        <position position="108"/>
    </location>
    <ligand>
        <name>4-amino-2-methyl-5-(diphosphooxymethyl)pyrimidine</name>
        <dbReference type="ChEBI" id="CHEBI:57841"/>
    </ligand>
</feature>
<comment type="cofactor">
    <cofactor evidence="9">
        <name>Mg(2+)</name>
        <dbReference type="ChEBI" id="CHEBI:18420"/>
    </cofactor>
    <text evidence="9">Binds 1 Mg(2+) ion per subunit.</text>
</comment>
<dbReference type="InterPro" id="IPR036206">
    <property type="entry name" value="ThiamineP_synth_sf"/>
</dbReference>
<evidence type="ECO:0000256" key="10">
    <source>
        <dbReference type="RuleBase" id="RU003826"/>
    </source>
</evidence>
<feature type="binding site" evidence="9">
    <location>
        <position position="71"/>
    </location>
    <ligand>
        <name>Mg(2+)</name>
        <dbReference type="ChEBI" id="CHEBI:18420"/>
    </ligand>
</feature>
<comment type="pathway">
    <text evidence="1 9 11">Cofactor biosynthesis; thiamine diphosphate biosynthesis; thiamine phosphate from 4-amino-2-methyl-5-diphosphomethylpyrimidine and 4-methyl-5-(2-phosphoethyl)-thiazole: step 1/1.</text>
</comment>
<evidence type="ECO:0000256" key="1">
    <source>
        <dbReference type="ARBA" id="ARBA00005165"/>
    </source>
</evidence>
<dbReference type="HAMAP" id="MF_00097">
    <property type="entry name" value="TMP_synthase"/>
    <property type="match status" value="1"/>
</dbReference>
<keyword evidence="5 9" id="KW-0784">Thiamine biosynthesis</keyword>
<evidence type="ECO:0000256" key="5">
    <source>
        <dbReference type="ARBA" id="ARBA00022977"/>
    </source>
</evidence>
<evidence type="ECO:0000256" key="7">
    <source>
        <dbReference type="ARBA" id="ARBA00047851"/>
    </source>
</evidence>
<dbReference type="NCBIfam" id="TIGR00693">
    <property type="entry name" value="thiE"/>
    <property type="match status" value="1"/>
</dbReference>
<dbReference type="EC" id="2.5.1.3" evidence="9"/>
<sequence>MSEQLHGLYAITDSHLLTQGRLLPWVDAALAGGARILQYRDKSDDPARRLDEARQLKGLCEYYGATLIINDDLPLAAELGVGLHLGRDDGCLREARAQLGNNAIIGATCHADLMFAEQAQAAGASYIAFGRFFQSVTKPGTPQATPVLLEQARQRFSLPIVAIGGITLHNAPQLIGAGANMLAVVNGLFGAPSAVEVERRARGFTELFQSTF</sequence>
<keyword evidence="2 9" id="KW-0808">Transferase</keyword>
<dbReference type="CDD" id="cd00564">
    <property type="entry name" value="TMP_TenI"/>
    <property type="match status" value="1"/>
</dbReference>
<dbReference type="InterPro" id="IPR034291">
    <property type="entry name" value="TMP_synthase"/>
</dbReference>
<name>A0ABQ1PMQ5_9GAMM</name>
<evidence type="ECO:0000259" key="12">
    <source>
        <dbReference type="Pfam" id="PF02581"/>
    </source>
</evidence>
<keyword evidence="4 9" id="KW-0460">Magnesium</keyword>
<dbReference type="InterPro" id="IPR022998">
    <property type="entry name" value="ThiamineP_synth_TenI"/>
</dbReference>
<dbReference type="PANTHER" id="PTHR20857">
    <property type="entry name" value="THIAMINE-PHOSPHATE PYROPHOSPHORYLASE"/>
    <property type="match status" value="1"/>
</dbReference>
<comment type="catalytic activity">
    <reaction evidence="6 9 10">
        <text>4-methyl-5-(2-phosphooxyethyl)-thiazole + 4-amino-2-methyl-5-(diphosphooxymethyl)pyrimidine + H(+) = thiamine phosphate + diphosphate</text>
        <dbReference type="Rhea" id="RHEA:22328"/>
        <dbReference type="ChEBI" id="CHEBI:15378"/>
        <dbReference type="ChEBI" id="CHEBI:33019"/>
        <dbReference type="ChEBI" id="CHEBI:37575"/>
        <dbReference type="ChEBI" id="CHEBI:57841"/>
        <dbReference type="ChEBI" id="CHEBI:58296"/>
        <dbReference type="EC" id="2.5.1.3"/>
    </reaction>
</comment>
<evidence type="ECO:0000256" key="8">
    <source>
        <dbReference type="ARBA" id="ARBA00047883"/>
    </source>
</evidence>
<evidence type="ECO:0000256" key="9">
    <source>
        <dbReference type="HAMAP-Rule" id="MF_00097"/>
    </source>
</evidence>
<comment type="similarity">
    <text evidence="9 10">Belongs to the thiamine-phosphate synthase family.</text>
</comment>
<dbReference type="InterPro" id="IPR013785">
    <property type="entry name" value="Aldolase_TIM"/>
</dbReference>
<dbReference type="Proteomes" id="UP000638188">
    <property type="component" value="Unassembled WGS sequence"/>
</dbReference>
<reference evidence="14" key="1">
    <citation type="journal article" date="2019" name="Int. J. Syst. Evol. Microbiol.">
        <title>The Global Catalogue of Microorganisms (GCM) 10K type strain sequencing project: providing services to taxonomists for standard genome sequencing and annotation.</title>
        <authorList>
            <consortium name="The Broad Institute Genomics Platform"/>
            <consortium name="The Broad Institute Genome Sequencing Center for Infectious Disease"/>
            <person name="Wu L."/>
            <person name="Ma J."/>
        </authorList>
    </citation>
    <scope>NUCLEOTIDE SEQUENCE [LARGE SCALE GENOMIC DNA]</scope>
    <source>
        <strain evidence="14">CGMCC 1.12482</strain>
    </source>
</reference>
<feature type="binding site" evidence="9">
    <location>
        <position position="70"/>
    </location>
    <ligand>
        <name>4-amino-2-methyl-5-(diphosphooxymethyl)pyrimidine</name>
        <dbReference type="ChEBI" id="CHEBI:57841"/>
    </ligand>
</feature>
<organism evidence="13 14">
    <name type="scientific">Halopseudomonas salina</name>
    <dbReference type="NCBI Taxonomy" id="1323744"/>
    <lineage>
        <taxon>Bacteria</taxon>
        <taxon>Pseudomonadati</taxon>
        <taxon>Pseudomonadota</taxon>
        <taxon>Gammaproteobacteria</taxon>
        <taxon>Pseudomonadales</taxon>
        <taxon>Pseudomonadaceae</taxon>
        <taxon>Halopseudomonas</taxon>
    </lineage>
</organism>
<comment type="function">
    <text evidence="9">Condenses 4-methyl-5-(beta-hydroxyethyl)thiazole monophosphate (THZ-P) and 2-methyl-4-amino-5-hydroxymethyl pyrimidine pyrophosphate (HMP-PP) to form thiamine monophosphate (TMP).</text>
</comment>
<dbReference type="RefSeq" id="WP_150278366.1">
    <property type="nucleotide sequence ID" value="NZ_BMFF01000003.1"/>
</dbReference>
<comment type="caution">
    <text evidence="9">Lacks conserved residue(s) required for the propagation of feature annotation.</text>
</comment>
<accession>A0ABQ1PMQ5</accession>
<feature type="binding site" evidence="9">
    <location>
        <position position="138"/>
    </location>
    <ligand>
        <name>4-amino-2-methyl-5-(diphosphooxymethyl)pyrimidine</name>
        <dbReference type="ChEBI" id="CHEBI:57841"/>
    </ligand>
</feature>
<evidence type="ECO:0000313" key="14">
    <source>
        <dbReference type="Proteomes" id="UP000638188"/>
    </source>
</evidence>
<dbReference type="SUPFAM" id="SSF51391">
    <property type="entry name" value="Thiamin phosphate synthase"/>
    <property type="match status" value="1"/>
</dbReference>
<feature type="binding site" evidence="9">
    <location>
        <begin position="135"/>
        <end position="137"/>
    </location>
    <ligand>
        <name>2-[(2R,5Z)-2-carboxy-4-methylthiazol-5(2H)-ylidene]ethyl phosphate</name>
        <dbReference type="ChEBI" id="CHEBI:62899"/>
    </ligand>
</feature>
<proteinExistence type="inferred from homology"/>
<evidence type="ECO:0000256" key="11">
    <source>
        <dbReference type="RuleBase" id="RU004253"/>
    </source>
</evidence>
<comment type="catalytic activity">
    <reaction evidence="7 9 10">
        <text>2-(2-carboxy-4-methylthiazol-5-yl)ethyl phosphate + 4-amino-2-methyl-5-(diphosphooxymethyl)pyrimidine + 2 H(+) = thiamine phosphate + CO2 + diphosphate</text>
        <dbReference type="Rhea" id="RHEA:47848"/>
        <dbReference type="ChEBI" id="CHEBI:15378"/>
        <dbReference type="ChEBI" id="CHEBI:16526"/>
        <dbReference type="ChEBI" id="CHEBI:33019"/>
        <dbReference type="ChEBI" id="CHEBI:37575"/>
        <dbReference type="ChEBI" id="CHEBI:57841"/>
        <dbReference type="ChEBI" id="CHEBI:62890"/>
        <dbReference type="EC" id="2.5.1.3"/>
    </reaction>
</comment>
<feature type="binding site" evidence="9">
    <location>
        <position position="89"/>
    </location>
    <ligand>
        <name>Mg(2+)</name>
        <dbReference type="ChEBI" id="CHEBI:18420"/>
    </ligand>
</feature>
<evidence type="ECO:0000256" key="4">
    <source>
        <dbReference type="ARBA" id="ARBA00022842"/>
    </source>
</evidence>
<feature type="binding site" evidence="9">
    <location>
        <position position="165"/>
    </location>
    <ligand>
        <name>2-[(2R,5Z)-2-carboxy-4-methylthiazol-5(2H)-ylidene]ethyl phosphate</name>
        <dbReference type="ChEBI" id="CHEBI:62899"/>
    </ligand>
</feature>
<dbReference type="Pfam" id="PF02581">
    <property type="entry name" value="TMP-TENI"/>
    <property type="match status" value="1"/>
</dbReference>
<keyword evidence="3 9" id="KW-0479">Metal-binding</keyword>
<evidence type="ECO:0000256" key="6">
    <source>
        <dbReference type="ARBA" id="ARBA00047334"/>
    </source>
</evidence>
<feature type="domain" description="Thiamine phosphate synthase/TenI" evidence="12">
    <location>
        <begin position="8"/>
        <end position="187"/>
    </location>
</feature>
<evidence type="ECO:0000313" key="13">
    <source>
        <dbReference type="EMBL" id="GGC99814.1"/>
    </source>
</evidence>
<gene>
    <name evidence="9 13" type="primary">thiE</name>
    <name evidence="13" type="ORF">GCM10007418_18860</name>
</gene>